<gene>
    <name evidence="1" type="ORF">PX52LOC_06407</name>
</gene>
<organism evidence="1 2">
    <name type="scientific">Limnoglobus roseus</name>
    <dbReference type="NCBI Taxonomy" id="2598579"/>
    <lineage>
        <taxon>Bacteria</taxon>
        <taxon>Pseudomonadati</taxon>
        <taxon>Planctomycetota</taxon>
        <taxon>Planctomycetia</taxon>
        <taxon>Gemmatales</taxon>
        <taxon>Gemmataceae</taxon>
        <taxon>Limnoglobus</taxon>
    </lineage>
</organism>
<dbReference type="OrthoDB" id="9134072at2"/>
<dbReference type="EMBL" id="CP042425">
    <property type="protein sequence ID" value="QEL19338.1"/>
    <property type="molecule type" value="Genomic_DNA"/>
</dbReference>
<keyword evidence="2" id="KW-1185">Reference proteome</keyword>
<evidence type="ECO:0000313" key="2">
    <source>
        <dbReference type="Proteomes" id="UP000324974"/>
    </source>
</evidence>
<accession>A0A5C1AR24</accession>
<name>A0A5C1AR24_9BACT</name>
<protein>
    <submittedName>
        <fullName evidence="1">Uncharacterized protein</fullName>
    </submittedName>
</protein>
<evidence type="ECO:0000313" key="1">
    <source>
        <dbReference type="EMBL" id="QEL19338.1"/>
    </source>
</evidence>
<dbReference type="KEGG" id="lrs:PX52LOC_06407"/>
<proteinExistence type="predicted"/>
<dbReference type="Proteomes" id="UP000324974">
    <property type="component" value="Chromosome"/>
</dbReference>
<dbReference type="RefSeq" id="WP_149113738.1">
    <property type="nucleotide sequence ID" value="NZ_CP042425.1"/>
</dbReference>
<reference evidence="2" key="1">
    <citation type="submission" date="2019-08" db="EMBL/GenBank/DDBJ databases">
        <title>Limnoglobus roseus gen. nov., sp. nov., a novel freshwater planctomycete with a giant genome from the family Gemmataceae.</title>
        <authorList>
            <person name="Kulichevskaya I.S."/>
            <person name="Naumoff D.G."/>
            <person name="Miroshnikov K."/>
            <person name="Ivanova A."/>
            <person name="Philippov D.A."/>
            <person name="Hakobyan A."/>
            <person name="Rijpstra I.C."/>
            <person name="Sinninghe Damste J.S."/>
            <person name="Liesack W."/>
            <person name="Dedysh S.N."/>
        </authorList>
    </citation>
    <scope>NUCLEOTIDE SEQUENCE [LARGE SCALE GENOMIC DNA]</scope>
    <source>
        <strain evidence="2">PX52</strain>
    </source>
</reference>
<dbReference type="AlphaFoldDB" id="A0A5C1AR24"/>
<sequence length="104" mass="10832">MGIQLNEDRQVSLTVVNSFASVAANTTAEQTVTVKGLKPGDHCLAFNKLTAQAGLGIVNHRVSGADTLAITFINATGSPIVPTAGDTYAAIIMRPEKNYTAFPG</sequence>